<protein>
    <recommendedName>
        <fullName evidence="4">RNA polymerase II-associated protein 3</fullName>
    </recommendedName>
</protein>
<dbReference type="InterPro" id="IPR019734">
    <property type="entry name" value="TPR_rpt"/>
</dbReference>
<dbReference type="Proteomes" id="UP000230423">
    <property type="component" value="Unassembled WGS sequence"/>
</dbReference>
<evidence type="ECO:0000256" key="4">
    <source>
        <dbReference type="ARBA" id="ARBA00040133"/>
    </source>
</evidence>
<organism evidence="6 7">
    <name type="scientific">Teladorsagia circumcincta</name>
    <name type="common">Brown stomach worm</name>
    <name type="synonym">Ostertagia circumcincta</name>
    <dbReference type="NCBI Taxonomy" id="45464"/>
    <lineage>
        <taxon>Eukaryota</taxon>
        <taxon>Metazoa</taxon>
        <taxon>Ecdysozoa</taxon>
        <taxon>Nematoda</taxon>
        <taxon>Chromadorea</taxon>
        <taxon>Rhabditida</taxon>
        <taxon>Rhabditina</taxon>
        <taxon>Rhabditomorpha</taxon>
        <taxon>Strongyloidea</taxon>
        <taxon>Trichostrongylidae</taxon>
        <taxon>Teladorsagia</taxon>
    </lineage>
</organism>
<dbReference type="Pfam" id="PF13877">
    <property type="entry name" value="RPAP3_C"/>
    <property type="match status" value="1"/>
</dbReference>
<dbReference type="OrthoDB" id="245563at2759"/>
<evidence type="ECO:0000313" key="7">
    <source>
        <dbReference type="Proteomes" id="UP000230423"/>
    </source>
</evidence>
<dbReference type="InterPro" id="IPR051966">
    <property type="entry name" value="RPAP3"/>
</dbReference>
<sequence length="244" mass="27244">MDCNRALELDPKFAKALYRRACALEKMGLKSSAVEDLNRCLALAPNAAASALKEKLAGKRNADAIHVACVEKGDELRSDAEFVEIGIDVPQSSTEDIKKSEPPADDKNTIGSEIDEFQFRVPKTHREFLLDYRELQRFPPEKFVSYFLAIPTSVYSSLFGELLEADVIGRLLRGFASLLESNGVEAKEVSTCLLSLSDLPRFQLLSMFFGDDEKKDLVIICQFLPHSDSVAIRKRYGVEESSEE</sequence>
<dbReference type="SUPFAM" id="SSF48452">
    <property type="entry name" value="TPR-like"/>
    <property type="match status" value="1"/>
</dbReference>
<proteinExistence type="inferred from homology"/>
<dbReference type="PANTHER" id="PTHR46423">
    <property type="entry name" value="RNA POLYMERASE II-ASSOCIATED PROTEIN 3"/>
    <property type="match status" value="1"/>
</dbReference>
<name>A0A2G9UJE3_TELCI</name>
<evidence type="ECO:0000313" key="6">
    <source>
        <dbReference type="EMBL" id="PIO70364.1"/>
    </source>
</evidence>
<keyword evidence="1" id="KW-0677">Repeat</keyword>
<evidence type="ECO:0000256" key="3">
    <source>
        <dbReference type="ARBA" id="ARBA00038275"/>
    </source>
</evidence>
<dbReference type="Gene3D" id="1.25.40.10">
    <property type="entry name" value="Tetratricopeptide repeat domain"/>
    <property type="match status" value="1"/>
</dbReference>
<evidence type="ECO:0000256" key="2">
    <source>
        <dbReference type="ARBA" id="ARBA00022803"/>
    </source>
</evidence>
<dbReference type="PANTHER" id="PTHR46423:SF1">
    <property type="entry name" value="RNA POLYMERASE II-ASSOCIATED PROTEIN 3"/>
    <property type="match status" value="1"/>
</dbReference>
<dbReference type="EMBL" id="KZ346298">
    <property type="protein sequence ID" value="PIO70364.1"/>
    <property type="molecule type" value="Genomic_DNA"/>
</dbReference>
<keyword evidence="7" id="KW-1185">Reference proteome</keyword>
<gene>
    <name evidence="6" type="ORF">TELCIR_07786</name>
</gene>
<dbReference type="InterPro" id="IPR025986">
    <property type="entry name" value="RPAP3-like_C"/>
</dbReference>
<dbReference type="InterPro" id="IPR011990">
    <property type="entry name" value="TPR-like_helical_dom_sf"/>
</dbReference>
<reference evidence="6 7" key="1">
    <citation type="submission" date="2015-09" db="EMBL/GenBank/DDBJ databases">
        <title>Draft genome of the parasitic nematode Teladorsagia circumcincta isolate WARC Sus (inbred).</title>
        <authorList>
            <person name="Mitreva M."/>
        </authorList>
    </citation>
    <scope>NUCLEOTIDE SEQUENCE [LARGE SCALE GENOMIC DNA]</scope>
    <source>
        <strain evidence="6 7">S</strain>
    </source>
</reference>
<feature type="domain" description="RNA-polymerase II-associated protein 3-like C-terminal" evidence="5">
    <location>
        <begin position="122"/>
        <end position="214"/>
    </location>
</feature>
<dbReference type="AlphaFoldDB" id="A0A2G9UJE3"/>
<comment type="similarity">
    <text evidence="3">Belongs to the RPAP3 family.</text>
</comment>
<dbReference type="GO" id="GO:0101031">
    <property type="term" value="C:protein folding chaperone complex"/>
    <property type="evidence" value="ECO:0007669"/>
    <property type="project" value="TreeGrafter"/>
</dbReference>
<accession>A0A2G9UJE3</accession>
<evidence type="ECO:0000259" key="5">
    <source>
        <dbReference type="Pfam" id="PF13877"/>
    </source>
</evidence>
<evidence type="ECO:0000256" key="1">
    <source>
        <dbReference type="ARBA" id="ARBA00022737"/>
    </source>
</evidence>
<keyword evidence="2" id="KW-0802">TPR repeat</keyword>
<dbReference type="SMART" id="SM00028">
    <property type="entry name" value="TPR"/>
    <property type="match status" value="1"/>
</dbReference>